<name>A0A0B8P9S8_9VIBR</name>
<organism evidence="1 2">
    <name type="scientific">Vibrio ishigakensis</name>
    <dbReference type="NCBI Taxonomy" id="1481914"/>
    <lineage>
        <taxon>Bacteria</taxon>
        <taxon>Pseudomonadati</taxon>
        <taxon>Pseudomonadota</taxon>
        <taxon>Gammaproteobacteria</taxon>
        <taxon>Vibrionales</taxon>
        <taxon>Vibrionaceae</taxon>
        <taxon>Vibrio</taxon>
    </lineage>
</organism>
<comment type="caution">
    <text evidence="1">The sequence shown here is derived from an EMBL/GenBank/DDBJ whole genome shotgun (WGS) entry which is preliminary data.</text>
</comment>
<proteinExistence type="predicted"/>
<dbReference type="Proteomes" id="UP000031670">
    <property type="component" value="Unassembled WGS sequence"/>
</dbReference>
<dbReference type="EMBL" id="BBSA01000001">
    <property type="protein sequence ID" value="GAM59908.1"/>
    <property type="molecule type" value="Genomic_DNA"/>
</dbReference>
<gene>
    <name evidence="1" type="ORF">JCM19232_241</name>
</gene>
<protein>
    <submittedName>
        <fullName evidence="1">Uncharacterized protein</fullName>
    </submittedName>
</protein>
<sequence length="96" mass="11479">MEAVFKSHNFIADLVLIDYDYLNDMERKFLVPDFDMLGWPLLIHNVPEEHFNEKLLRWKVLKGLLLRNAQIKHINESIQYIFGGGLWLPRPIWKNC</sequence>
<dbReference type="AlphaFoldDB" id="A0A0B8P9S8"/>
<reference evidence="1 2" key="1">
    <citation type="submission" date="2015-01" db="EMBL/GenBank/DDBJ databases">
        <title>Vibrio sp. C5 JCM 19232 whole genome shotgun sequence.</title>
        <authorList>
            <person name="Sawabe T."/>
            <person name="Meirelles P."/>
            <person name="Feng G."/>
            <person name="Sayaka M."/>
            <person name="Hattori M."/>
            <person name="Ohkuma M."/>
        </authorList>
    </citation>
    <scope>NUCLEOTIDE SEQUENCE [LARGE SCALE GENOMIC DNA]</scope>
    <source>
        <strain evidence="1 2">JCM19232</strain>
    </source>
</reference>
<evidence type="ECO:0000313" key="2">
    <source>
        <dbReference type="Proteomes" id="UP000031670"/>
    </source>
</evidence>
<reference evidence="1 2" key="2">
    <citation type="submission" date="2015-01" db="EMBL/GenBank/DDBJ databases">
        <authorList>
            <consortium name="NBRP consortium"/>
            <person name="Sawabe T."/>
            <person name="Meirelles P."/>
            <person name="Feng G."/>
            <person name="Sayaka M."/>
            <person name="Hattori M."/>
            <person name="Ohkuma M."/>
        </authorList>
    </citation>
    <scope>NUCLEOTIDE SEQUENCE [LARGE SCALE GENOMIC DNA]</scope>
    <source>
        <strain evidence="1 2">JCM19232</strain>
    </source>
</reference>
<accession>A0A0B8P9S8</accession>
<evidence type="ECO:0000313" key="1">
    <source>
        <dbReference type="EMBL" id="GAM59908.1"/>
    </source>
</evidence>
<dbReference type="Gene3D" id="3.40.50.2300">
    <property type="match status" value="1"/>
</dbReference>